<dbReference type="Pfam" id="PF03698">
    <property type="entry name" value="UPF0180"/>
    <property type="match status" value="1"/>
</dbReference>
<evidence type="ECO:0000313" key="2">
    <source>
        <dbReference type="Proteomes" id="UP000614200"/>
    </source>
</evidence>
<evidence type="ECO:0000313" key="1">
    <source>
        <dbReference type="EMBL" id="MBF4694333.1"/>
    </source>
</evidence>
<gene>
    <name evidence="1" type="ORF">ISU02_14520</name>
</gene>
<name>A0ABR9ZV45_9FIRM</name>
<dbReference type="EMBL" id="JADKNH010000008">
    <property type="protein sequence ID" value="MBF4694333.1"/>
    <property type="molecule type" value="Genomic_DNA"/>
</dbReference>
<keyword evidence="2" id="KW-1185">Reference proteome</keyword>
<dbReference type="Proteomes" id="UP000614200">
    <property type="component" value="Unassembled WGS sequence"/>
</dbReference>
<comment type="caution">
    <text evidence="1">The sequence shown here is derived from an EMBL/GenBank/DDBJ whole genome shotgun (WGS) entry which is preliminary data.</text>
</comment>
<sequence length="85" mass="9387">MKIAVQTGLGNIMDTLKGKGYTVVPYREGGTDIKVTIINDVDQEYEEIEPISFMGEGDSAMVVIDATKLSQEQVVKYVEKYAPRA</sequence>
<dbReference type="RefSeq" id="WP_194702565.1">
    <property type="nucleotide sequence ID" value="NZ_JADKNH010000008.1"/>
</dbReference>
<organism evidence="1 2">
    <name type="scientific">Fusibacter ferrireducens</name>
    <dbReference type="NCBI Taxonomy" id="2785058"/>
    <lineage>
        <taxon>Bacteria</taxon>
        <taxon>Bacillati</taxon>
        <taxon>Bacillota</taxon>
        <taxon>Clostridia</taxon>
        <taxon>Eubacteriales</taxon>
        <taxon>Eubacteriales Family XII. Incertae Sedis</taxon>
        <taxon>Fusibacter</taxon>
    </lineage>
</organism>
<protein>
    <submittedName>
        <fullName evidence="1">YkuS family protein</fullName>
    </submittedName>
</protein>
<accession>A0ABR9ZV45</accession>
<proteinExistence type="predicted"/>
<dbReference type="InterPro" id="IPR005370">
    <property type="entry name" value="UPF0180"/>
</dbReference>
<reference evidence="1 2" key="1">
    <citation type="submission" date="2020-11" db="EMBL/GenBank/DDBJ databases">
        <title>Fusibacter basophilias sp. nov.</title>
        <authorList>
            <person name="Qiu D."/>
        </authorList>
    </citation>
    <scope>NUCLEOTIDE SEQUENCE [LARGE SCALE GENOMIC DNA]</scope>
    <source>
        <strain evidence="1 2">Q10-2</strain>
    </source>
</reference>